<reference evidence="9" key="1">
    <citation type="journal article" date="2019" name="Int. J. Syst. Evol. Microbiol.">
        <title>The Global Catalogue of Microorganisms (GCM) 10K type strain sequencing project: providing services to taxonomists for standard genome sequencing and annotation.</title>
        <authorList>
            <consortium name="The Broad Institute Genomics Platform"/>
            <consortium name="The Broad Institute Genome Sequencing Center for Infectious Disease"/>
            <person name="Wu L."/>
            <person name="Ma J."/>
        </authorList>
    </citation>
    <scope>NUCLEOTIDE SEQUENCE [LARGE SCALE GENOMIC DNA]</scope>
    <source>
        <strain evidence="9">JCM 14718</strain>
    </source>
</reference>
<keyword evidence="6 7" id="KW-0503">Monooxygenase</keyword>
<dbReference type="PRINTS" id="PR00359">
    <property type="entry name" value="BP450"/>
</dbReference>
<dbReference type="PANTHER" id="PTHR46696:SF1">
    <property type="entry name" value="CYTOCHROME P450 YJIB-RELATED"/>
    <property type="match status" value="1"/>
</dbReference>
<organism evidence="8 9">
    <name type="scientific">Fodinicola feengrottensis</name>
    <dbReference type="NCBI Taxonomy" id="435914"/>
    <lineage>
        <taxon>Bacteria</taxon>
        <taxon>Bacillati</taxon>
        <taxon>Actinomycetota</taxon>
        <taxon>Actinomycetes</taxon>
        <taxon>Mycobacteriales</taxon>
        <taxon>Fodinicola</taxon>
    </lineage>
</organism>
<dbReference type="PANTHER" id="PTHR46696">
    <property type="entry name" value="P450, PUTATIVE (EUROFUNG)-RELATED"/>
    <property type="match status" value="1"/>
</dbReference>
<gene>
    <name evidence="8" type="ORF">GCM10009765_79520</name>
</gene>
<evidence type="ECO:0000256" key="3">
    <source>
        <dbReference type="ARBA" id="ARBA00022723"/>
    </source>
</evidence>
<keyword evidence="3 7" id="KW-0479">Metal-binding</keyword>
<dbReference type="RefSeq" id="WP_344315165.1">
    <property type="nucleotide sequence ID" value="NZ_BAAANY010000043.1"/>
</dbReference>
<dbReference type="InterPro" id="IPR002397">
    <property type="entry name" value="Cyt_P450_B"/>
</dbReference>
<proteinExistence type="inferred from homology"/>
<evidence type="ECO:0000313" key="9">
    <source>
        <dbReference type="Proteomes" id="UP001500618"/>
    </source>
</evidence>
<dbReference type="InterPro" id="IPR001128">
    <property type="entry name" value="Cyt_P450"/>
</dbReference>
<name>A0ABP4VBS4_9ACTN</name>
<protein>
    <submittedName>
        <fullName evidence="8">Cytochrome P450</fullName>
    </submittedName>
</protein>
<comment type="similarity">
    <text evidence="1 7">Belongs to the cytochrome P450 family.</text>
</comment>
<dbReference type="CDD" id="cd11031">
    <property type="entry name" value="Cyp158A-like"/>
    <property type="match status" value="1"/>
</dbReference>
<dbReference type="Proteomes" id="UP001500618">
    <property type="component" value="Unassembled WGS sequence"/>
</dbReference>
<evidence type="ECO:0000256" key="1">
    <source>
        <dbReference type="ARBA" id="ARBA00010617"/>
    </source>
</evidence>
<dbReference type="SUPFAM" id="SSF48264">
    <property type="entry name" value="Cytochrome P450"/>
    <property type="match status" value="1"/>
</dbReference>
<dbReference type="EMBL" id="BAAANY010000043">
    <property type="protein sequence ID" value="GAA1719224.1"/>
    <property type="molecule type" value="Genomic_DNA"/>
</dbReference>
<keyword evidence="5 7" id="KW-0408">Iron</keyword>
<keyword evidence="9" id="KW-1185">Reference proteome</keyword>
<dbReference type="Pfam" id="PF00067">
    <property type="entry name" value="p450"/>
    <property type="match status" value="2"/>
</dbReference>
<keyword evidence="2 7" id="KW-0349">Heme</keyword>
<dbReference type="InterPro" id="IPR017972">
    <property type="entry name" value="Cyt_P450_CS"/>
</dbReference>
<sequence>MTESTAVAFPFAAPGHLQPPAEFAALREGQPVRRVALPYGGEGWLVTRYADVKTVLADPRFSRAAAVGADVPRSTPVPAQPDNLLSMDPPEHSRLRRLVASTFTMKNIESWRPRTEQVVADLIDGMRAKGAPVDLVDNFSLPLPVTVICELLGVPAKDRHFFQHFSRVILSTTGATGEQVQAARAELENYLAHHIAEHREQPRTDLLSQLVAARDDQDRLTEAGLVNLGVTILVAGHETTANQISNFVYTLLDTGLWGTLAAHPERLNTAIEELLRYVPLGNGGGLARIATEDVEVGGTLVRAGEAVMAAMASANRDDTAFENADVLDLERTRNPHVAFGFGVHHCLGAQLARMELRVGLGALLTAFPHLAVHEQPSWRVGTLINGPSELSLSW</sequence>
<dbReference type="InterPro" id="IPR036396">
    <property type="entry name" value="Cyt_P450_sf"/>
</dbReference>
<comment type="caution">
    <text evidence="8">The sequence shown here is derived from an EMBL/GenBank/DDBJ whole genome shotgun (WGS) entry which is preliminary data.</text>
</comment>
<evidence type="ECO:0000256" key="6">
    <source>
        <dbReference type="ARBA" id="ARBA00023033"/>
    </source>
</evidence>
<evidence type="ECO:0000256" key="4">
    <source>
        <dbReference type="ARBA" id="ARBA00023002"/>
    </source>
</evidence>
<keyword evidence="4 7" id="KW-0560">Oxidoreductase</keyword>
<evidence type="ECO:0000256" key="5">
    <source>
        <dbReference type="ARBA" id="ARBA00023004"/>
    </source>
</evidence>
<evidence type="ECO:0000313" key="8">
    <source>
        <dbReference type="EMBL" id="GAA1719224.1"/>
    </source>
</evidence>
<dbReference type="PRINTS" id="PR00385">
    <property type="entry name" value="P450"/>
</dbReference>
<evidence type="ECO:0000256" key="7">
    <source>
        <dbReference type="RuleBase" id="RU000461"/>
    </source>
</evidence>
<evidence type="ECO:0000256" key="2">
    <source>
        <dbReference type="ARBA" id="ARBA00022617"/>
    </source>
</evidence>
<accession>A0ABP4VBS4</accession>
<dbReference type="PROSITE" id="PS00086">
    <property type="entry name" value="CYTOCHROME_P450"/>
    <property type="match status" value="1"/>
</dbReference>
<dbReference type="Gene3D" id="1.10.630.10">
    <property type="entry name" value="Cytochrome P450"/>
    <property type="match status" value="1"/>
</dbReference>